<keyword evidence="3" id="KW-1185">Reference proteome</keyword>
<dbReference type="SMART" id="SM00226">
    <property type="entry name" value="LMWPc"/>
    <property type="match status" value="1"/>
</dbReference>
<accession>A0ABW2VDW2</accession>
<sequence length="176" mass="19007">MTAFEVLFVCTGNLHRSPVAERLLAAALPQPDFRVCSAGTEARPALLDPLTRTILDELGGDVREFTACPLDVGQIEQADLVLGLERCHREAAVRLCPLALRRCFTLREFIRLTDGTKAGTPREAVRLAVSRRGVVVPAPDESDGIDDPYGAPPEVLKARSLEVRDAVLTLAGILAP</sequence>
<dbReference type="EMBL" id="JBHTEC010000001">
    <property type="protein sequence ID" value="MFD0282700.1"/>
    <property type="molecule type" value="Genomic_DNA"/>
</dbReference>
<evidence type="ECO:0000259" key="1">
    <source>
        <dbReference type="SMART" id="SM00226"/>
    </source>
</evidence>
<reference evidence="3" key="1">
    <citation type="journal article" date="2019" name="Int. J. Syst. Evol. Microbiol.">
        <title>The Global Catalogue of Microorganisms (GCM) 10K type strain sequencing project: providing services to taxonomists for standard genome sequencing and annotation.</title>
        <authorList>
            <consortium name="The Broad Institute Genomics Platform"/>
            <consortium name="The Broad Institute Genome Sequencing Center for Infectious Disease"/>
            <person name="Wu L."/>
            <person name="Ma J."/>
        </authorList>
    </citation>
    <scope>NUCLEOTIDE SEQUENCE [LARGE SCALE GENOMIC DNA]</scope>
    <source>
        <strain evidence="3">CGMCC 4.7198</strain>
    </source>
</reference>
<evidence type="ECO:0000313" key="2">
    <source>
        <dbReference type="EMBL" id="MFD0282700.1"/>
    </source>
</evidence>
<dbReference type="InterPro" id="IPR023485">
    <property type="entry name" value="Ptyr_pPase"/>
</dbReference>
<feature type="domain" description="Phosphotyrosine protein phosphatase I" evidence="1">
    <location>
        <begin position="4"/>
        <end position="173"/>
    </location>
</feature>
<gene>
    <name evidence="2" type="ORF">ACFQZP_13590</name>
</gene>
<dbReference type="InterPro" id="IPR036196">
    <property type="entry name" value="Ptyr_pPase_sf"/>
</dbReference>
<organism evidence="2 3">
    <name type="scientific">Streptomyces lutosisoli</name>
    <dbReference type="NCBI Taxonomy" id="2665721"/>
    <lineage>
        <taxon>Bacteria</taxon>
        <taxon>Bacillati</taxon>
        <taxon>Actinomycetota</taxon>
        <taxon>Actinomycetes</taxon>
        <taxon>Kitasatosporales</taxon>
        <taxon>Streptomycetaceae</taxon>
        <taxon>Streptomyces</taxon>
    </lineage>
</organism>
<name>A0ABW2VDW2_9ACTN</name>
<dbReference type="RefSeq" id="WP_381262609.1">
    <property type="nucleotide sequence ID" value="NZ_JBHTBI010000066.1"/>
</dbReference>
<evidence type="ECO:0000313" key="3">
    <source>
        <dbReference type="Proteomes" id="UP001596957"/>
    </source>
</evidence>
<dbReference type="SUPFAM" id="SSF52788">
    <property type="entry name" value="Phosphotyrosine protein phosphatases I"/>
    <property type="match status" value="1"/>
</dbReference>
<protein>
    <submittedName>
        <fullName evidence="2">Low molecular weight phosphatase family protein</fullName>
    </submittedName>
</protein>
<proteinExistence type="predicted"/>
<dbReference type="Gene3D" id="3.40.50.2300">
    <property type="match status" value="1"/>
</dbReference>
<dbReference type="Pfam" id="PF01451">
    <property type="entry name" value="LMWPc"/>
    <property type="match status" value="1"/>
</dbReference>
<comment type="caution">
    <text evidence="2">The sequence shown here is derived from an EMBL/GenBank/DDBJ whole genome shotgun (WGS) entry which is preliminary data.</text>
</comment>
<dbReference type="Proteomes" id="UP001596957">
    <property type="component" value="Unassembled WGS sequence"/>
</dbReference>